<keyword evidence="4" id="KW-1133">Transmembrane helix</keyword>
<dbReference type="GO" id="GO:0016887">
    <property type="term" value="F:ATP hydrolysis activity"/>
    <property type="evidence" value="ECO:0007669"/>
    <property type="project" value="InterPro"/>
</dbReference>
<dbReference type="InterPro" id="IPR001270">
    <property type="entry name" value="ClpA/B"/>
</dbReference>
<dbReference type="GO" id="GO:0005524">
    <property type="term" value="F:ATP binding"/>
    <property type="evidence" value="ECO:0007669"/>
    <property type="project" value="UniProtKB-KW"/>
</dbReference>
<feature type="transmembrane region" description="Helical" evidence="4">
    <location>
        <begin position="83"/>
        <end position="109"/>
    </location>
</feature>
<dbReference type="PANTHER" id="PTHR11638:SF18">
    <property type="entry name" value="HEAT SHOCK PROTEIN 104"/>
    <property type="match status" value="1"/>
</dbReference>
<dbReference type="Pfam" id="PF07724">
    <property type="entry name" value="AAA_2"/>
    <property type="match status" value="1"/>
</dbReference>
<dbReference type="PRINTS" id="PR00300">
    <property type="entry name" value="CLPPROTEASEA"/>
</dbReference>
<feature type="transmembrane region" description="Helical" evidence="4">
    <location>
        <begin position="17"/>
        <end position="39"/>
    </location>
</feature>
<dbReference type="InterPro" id="IPR019489">
    <property type="entry name" value="Clp_ATPase_C"/>
</dbReference>
<comment type="caution">
    <text evidence="7">The sequence shown here is derived from an EMBL/GenBank/DDBJ whole genome shotgun (WGS) entry which is preliminary data.</text>
</comment>
<dbReference type="Gene3D" id="1.10.8.60">
    <property type="match status" value="2"/>
</dbReference>
<evidence type="ECO:0000313" key="7">
    <source>
        <dbReference type="EMBL" id="PIS12778.1"/>
    </source>
</evidence>
<proteinExistence type="predicted"/>
<evidence type="ECO:0000256" key="1">
    <source>
        <dbReference type="ARBA" id="ARBA00022741"/>
    </source>
</evidence>
<evidence type="ECO:0000313" key="8">
    <source>
        <dbReference type="Proteomes" id="UP000230787"/>
    </source>
</evidence>
<dbReference type="Gene3D" id="3.40.50.300">
    <property type="entry name" value="P-loop containing nucleotide triphosphate hydrolases"/>
    <property type="match status" value="2"/>
</dbReference>
<dbReference type="SMART" id="SM01086">
    <property type="entry name" value="ClpB_D2-small"/>
    <property type="match status" value="1"/>
</dbReference>
<dbReference type="SUPFAM" id="SSF52540">
    <property type="entry name" value="P-loop containing nucleoside triphosphate hydrolases"/>
    <property type="match status" value="2"/>
</dbReference>
<dbReference type="AlphaFoldDB" id="A0A2H0WLI6"/>
<keyword evidence="4" id="KW-0812">Transmembrane</keyword>
<feature type="domain" description="AAA+ ATPase" evidence="5">
    <location>
        <begin position="299"/>
        <end position="425"/>
    </location>
</feature>
<dbReference type="SMART" id="SM00382">
    <property type="entry name" value="AAA"/>
    <property type="match status" value="2"/>
</dbReference>
<feature type="domain" description="Clp ATPase C-terminal" evidence="6">
    <location>
        <begin position="738"/>
        <end position="819"/>
    </location>
</feature>
<evidence type="ECO:0000259" key="5">
    <source>
        <dbReference type="SMART" id="SM00382"/>
    </source>
</evidence>
<sequence length="819" mass="93131">MQPMSFLKWHYTTSFRYFLYVLNNYFSFVLHYFSIPILVKTLFWRFRRLDLTEKKPGLHIEIWFSNLVENFISRLIGFIARSFIILLGIFSLCAFLIAVFVLLIFYLLFPIATLPFYYKAKKGDKIKSVTIKKLFNSSYGRFFLDKLGVSYERIVRSREMQGATPLFVPHTPPEGTEVERVIPLGPSSPSEIFLYLCENWEPLKKYLKENNISKDDLNEITLWYQKTHSFKEKILRFWEMDNLLSRGSIGSILSFGYTNFLDQYCLDVTAAYQKRSYYNLYGRKAQLKQLEESLLQEGGKSFTILTGVKGVGKHSLIYNLAEKIALHHTPIKLRDKKVLMLNTETFLSGYDKDAIPAKFIEMLEEGGRAGNVIVVVDALEKLLSSKYGVDLFSVFTKAKSYDFPPIAGVMEISYFNEICAGNDILNSIFSVVKIEEMTVEDSMKILEDFADAAFYKEKVIISYKALKLVVGLANKFLVNESKPERFIAVFNRVLADVGAKNYSIINENSVREVVSKMVGVPVSGSEEENKKLLDIERLIHKRLIDQDLAITALSKALRRVRTGVSAAKRPSGAFLFLGPTGVGKTETAKALADIYFSSEKYLIRFDMAEYQGKDALERLLGSFETGKPGVFASALKNNPFGVLLLDEIEKATSDVLNTFLTILDEGYITDAFGNKISAENLIIIATSNAGAEYIRTYLKEGNLAEKLSEELTEFVLRNKIFSPEFINRFDAVVVYKPLSNEEIALVAGLMLEKLVKRVKEEKGVVVQYTSELVDKIIKEGYDAVFGGRSVRRYIQDEVEDKIAKEILEKNLKAGDEIRL</sequence>
<reference evidence="8" key="1">
    <citation type="submission" date="2017-09" db="EMBL/GenBank/DDBJ databases">
        <title>Depth-based differentiation of microbial function through sediment-hosted aquifers and enrichment of novel symbionts in the deep terrestrial subsurface.</title>
        <authorList>
            <person name="Probst A.J."/>
            <person name="Ladd B."/>
            <person name="Jarett J.K."/>
            <person name="Geller-Mcgrath D.E."/>
            <person name="Sieber C.M.K."/>
            <person name="Emerson J.B."/>
            <person name="Anantharaman K."/>
            <person name="Thomas B.C."/>
            <person name="Malmstrom R."/>
            <person name="Stieglmeier M."/>
            <person name="Klingl A."/>
            <person name="Woyke T."/>
            <person name="Ryan C.M."/>
            <person name="Banfield J.F."/>
        </authorList>
    </citation>
    <scope>NUCLEOTIDE SEQUENCE [LARGE SCALE GENOMIC DNA]</scope>
</reference>
<evidence type="ECO:0008006" key="9">
    <source>
        <dbReference type="Google" id="ProtNLM"/>
    </source>
</evidence>
<keyword evidence="4" id="KW-0472">Membrane</keyword>
<gene>
    <name evidence="7" type="ORF">COT69_02220</name>
</gene>
<organism evidence="7 8">
    <name type="scientific">candidate division WWE3 bacterium CG09_land_8_20_14_0_10_39_24</name>
    <dbReference type="NCBI Taxonomy" id="1975088"/>
    <lineage>
        <taxon>Bacteria</taxon>
        <taxon>Katanobacteria</taxon>
    </lineage>
</organism>
<dbReference type="Proteomes" id="UP000230787">
    <property type="component" value="Unassembled WGS sequence"/>
</dbReference>
<dbReference type="GO" id="GO:0005737">
    <property type="term" value="C:cytoplasm"/>
    <property type="evidence" value="ECO:0007669"/>
    <property type="project" value="TreeGrafter"/>
</dbReference>
<feature type="domain" description="AAA+ ATPase" evidence="5">
    <location>
        <begin position="570"/>
        <end position="739"/>
    </location>
</feature>
<dbReference type="InterPro" id="IPR003593">
    <property type="entry name" value="AAA+_ATPase"/>
</dbReference>
<dbReference type="PANTHER" id="PTHR11638">
    <property type="entry name" value="ATP-DEPENDENT CLP PROTEASE"/>
    <property type="match status" value="1"/>
</dbReference>
<evidence type="ECO:0000256" key="4">
    <source>
        <dbReference type="SAM" id="Phobius"/>
    </source>
</evidence>
<name>A0A2H0WLI6_UNCKA</name>
<accession>A0A2H0WLI6</accession>
<keyword evidence="3" id="KW-0143">Chaperone</keyword>
<evidence type="ECO:0000256" key="3">
    <source>
        <dbReference type="ARBA" id="ARBA00023186"/>
    </source>
</evidence>
<dbReference type="InterPro" id="IPR003959">
    <property type="entry name" value="ATPase_AAA_core"/>
</dbReference>
<protein>
    <recommendedName>
        <fullName evidence="9">Clp R domain-containing protein</fullName>
    </recommendedName>
</protein>
<evidence type="ECO:0000256" key="2">
    <source>
        <dbReference type="ARBA" id="ARBA00022840"/>
    </source>
</evidence>
<dbReference type="EMBL" id="PEZN01000030">
    <property type="protein sequence ID" value="PIS12778.1"/>
    <property type="molecule type" value="Genomic_DNA"/>
</dbReference>
<dbReference type="InterPro" id="IPR050130">
    <property type="entry name" value="ClpA_ClpB"/>
</dbReference>
<evidence type="ECO:0000259" key="6">
    <source>
        <dbReference type="SMART" id="SM01086"/>
    </source>
</evidence>
<keyword evidence="1" id="KW-0547">Nucleotide-binding</keyword>
<keyword evidence="2" id="KW-0067">ATP-binding</keyword>
<dbReference type="CDD" id="cd19499">
    <property type="entry name" value="RecA-like_ClpB_Hsp104-like"/>
    <property type="match status" value="1"/>
</dbReference>
<dbReference type="Pfam" id="PF10431">
    <property type="entry name" value="ClpB_D2-small"/>
    <property type="match status" value="1"/>
</dbReference>
<dbReference type="GO" id="GO:0034605">
    <property type="term" value="P:cellular response to heat"/>
    <property type="evidence" value="ECO:0007669"/>
    <property type="project" value="TreeGrafter"/>
</dbReference>
<dbReference type="InterPro" id="IPR027417">
    <property type="entry name" value="P-loop_NTPase"/>
</dbReference>